<dbReference type="HOGENOM" id="CLU_030571_2_2_2"/>
<keyword evidence="3" id="KW-1185">Reference proteome</keyword>
<evidence type="ECO:0000313" key="3">
    <source>
        <dbReference type="Proteomes" id="UP000002408"/>
    </source>
</evidence>
<accession>A7I7U4</accession>
<dbReference type="STRING" id="456442.Mboo_1287"/>
<dbReference type="EMBL" id="CP000780">
    <property type="protein sequence ID" value="ABS55805.1"/>
    <property type="molecule type" value="Genomic_DNA"/>
</dbReference>
<dbReference type="InterPro" id="IPR050855">
    <property type="entry name" value="NDM-1-like"/>
</dbReference>
<dbReference type="PANTHER" id="PTHR42951:SF17">
    <property type="entry name" value="METALLO-BETA-LACTAMASE DOMAIN-CONTAINING PROTEIN"/>
    <property type="match status" value="1"/>
</dbReference>
<evidence type="ECO:0000259" key="1">
    <source>
        <dbReference type="SMART" id="SM00849"/>
    </source>
</evidence>
<proteinExistence type="predicted"/>
<dbReference type="Gene3D" id="3.60.15.10">
    <property type="entry name" value="Ribonuclease Z/Hydroxyacylglutathione hydrolase-like"/>
    <property type="match status" value="1"/>
</dbReference>
<dbReference type="KEGG" id="mbn:Mboo_1287"/>
<dbReference type="Pfam" id="PF00753">
    <property type="entry name" value="Lactamase_B"/>
    <property type="match status" value="1"/>
</dbReference>
<name>A7I7U4_METB6</name>
<protein>
    <submittedName>
        <fullName evidence="2">Beta-lactamase domain protein</fullName>
    </submittedName>
</protein>
<dbReference type="SUPFAM" id="SSF56281">
    <property type="entry name" value="Metallo-hydrolase/oxidoreductase"/>
    <property type="match status" value="1"/>
</dbReference>
<dbReference type="PANTHER" id="PTHR42951">
    <property type="entry name" value="METALLO-BETA-LACTAMASE DOMAIN-CONTAINING"/>
    <property type="match status" value="1"/>
</dbReference>
<evidence type="ECO:0000313" key="2">
    <source>
        <dbReference type="EMBL" id="ABS55805.1"/>
    </source>
</evidence>
<gene>
    <name evidence="2" type="ordered locus">Mboo_1287</name>
</gene>
<feature type="domain" description="Metallo-beta-lactamase" evidence="1">
    <location>
        <begin position="16"/>
        <end position="212"/>
    </location>
</feature>
<dbReference type="Proteomes" id="UP000002408">
    <property type="component" value="Chromosome"/>
</dbReference>
<sequence length="226" mass="23739">MTTEVKPLVIPIPLGHVNAFLIRGTRPVLVDTGFPGSTPKILSALQKEGYKPWELGLIVITHAHLDHTGSAAALAGATGAPVLVHKAEAEYLSSGAGAPVVPATLTGRVLRMMIGKLAPRPELGVTPVIRIDAPYRLDAYGIDGAVIPTPGHTKGSLSVDLATGECIAGDLITGLFPPRKARLPIFAEDTALARENIRALLDRHPLIIYTGHGGPFSAPETEALLR</sequence>
<dbReference type="eggNOG" id="arCOG00504">
    <property type="taxonomic scope" value="Archaea"/>
</dbReference>
<dbReference type="SMART" id="SM00849">
    <property type="entry name" value="Lactamase_B"/>
    <property type="match status" value="1"/>
</dbReference>
<dbReference type="InterPro" id="IPR036866">
    <property type="entry name" value="RibonucZ/Hydroxyglut_hydro"/>
</dbReference>
<organism evidence="2 3">
    <name type="scientific">Methanoregula boonei (strain DSM 21154 / JCM 14090 / 6A8)</name>
    <dbReference type="NCBI Taxonomy" id="456442"/>
    <lineage>
        <taxon>Archaea</taxon>
        <taxon>Methanobacteriati</taxon>
        <taxon>Methanobacteriota</taxon>
        <taxon>Stenosarchaea group</taxon>
        <taxon>Methanomicrobia</taxon>
        <taxon>Methanomicrobiales</taxon>
        <taxon>Methanoregulaceae</taxon>
        <taxon>Methanoregula</taxon>
    </lineage>
</organism>
<dbReference type="InterPro" id="IPR001279">
    <property type="entry name" value="Metallo-B-lactamas"/>
</dbReference>
<dbReference type="OrthoDB" id="197151at2157"/>
<dbReference type="GeneID" id="5409948"/>
<dbReference type="RefSeq" id="WP_012106837.1">
    <property type="nucleotide sequence ID" value="NC_009712.1"/>
</dbReference>
<dbReference type="AlphaFoldDB" id="A7I7U4"/>
<reference evidence="3" key="1">
    <citation type="journal article" date="2015" name="Microbiology">
        <title>Genome of Methanoregula boonei 6A8 reveals adaptations to oligotrophic peatland environments.</title>
        <authorList>
            <person name="Braeuer S."/>
            <person name="Cadillo-Quiroz H."/>
            <person name="Kyrpides N."/>
            <person name="Woyke T."/>
            <person name="Goodwin L."/>
            <person name="Detter C."/>
            <person name="Podell S."/>
            <person name="Yavitt J.B."/>
            <person name="Zinder S.H."/>
        </authorList>
    </citation>
    <scope>NUCLEOTIDE SEQUENCE [LARGE SCALE GENOMIC DNA]</scope>
    <source>
        <strain evidence="3">DSM 21154 / JCM 14090 / 6A8</strain>
    </source>
</reference>